<keyword evidence="6 9" id="KW-0057">Aromatic amino acid biosynthesis</keyword>
<feature type="active site" description="Proton acceptor" evidence="9">
    <location>
        <position position="65"/>
    </location>
</feature>
<dbReference type="FunFam" id="3.20.20.70:FF:000037">
    <property type="entry name" value="Tryptophan synthase alpha chain"/>
    <property type="match status" value="1"/>
</dbReference>
<dbReference type="PROSITE" id="PS00167">
    <property type="entry name" value="TRP_SYNTHASE_ALPHA"/>
    <property type="match status" value="1"/>
</dbReference>
<dbReference type="InterPro" id="IPR011060">
    <property type="entry name" value="RibuloseP-bd_barrel"/>
</dbReference>
<dbReference type="Pfam" id="PF00290">
    <property type="entry name" value="Trp_syntA"/>
    <property type="match status" value="1"/>
</dbReference>
<organism evidence="11 12">
    <name type="scientific">Brevibacterium linens</name>
    <dbReference type="NCBI Taxonomy" id="1703"/>
    <lineage>
        <taxon>Bacteria</taxon>
        <taxon>Bacillati</taxon>
        <taxon>Actinomycetota</taxon>
        <taxon>Actinomycetes</taxon>
        <taxon>Micrococcales</taxon>
        <taxon>Brevibacteriaceae</taxon>
        <taxon>Brevibacterium</taxon>
    </lineage>
</organism>
<protein>
    <recommendedName>
        <fullName evidence="9">Tryptophan synthase alpha chain</fullName>
        <ecNumber evidence="9">4.2.1.20</ecNumber>
    </recommendedName>
</protein>
<dbReference type="RefSeq" id="WP_039207458.1">
    <property type="nucleotide sequence ID" value="NZ_JTJZ01000015.1"/>
</dbReference>
<comment type="catalytic activity">
    <reaction evidence="8 9">
        <text>(1S,2R)-1-C-(indol-3-yl)glycerol 3-phosphate + L-serine = D-glyceraldehyde 3-phosphate + L-tryptophan + H2O</text>
        <dbReference type="Rhea" id="RHEA:10532"/>
        <dbReference type="ChEBI" id="CHEBI:15377"/>
        <dbReference type="ChEBI" id="CHEBI:33384"/>
        <dbReference type="ChEBI" id="CHEBI:57912"/>
        <dbReference type="ChEBI" id="CHEBI:58866"/>
        <dbReference type="ChEBI" id="CHEBI:59776"/>
        <dbReference type="EC" id="4.2.1.20"/>
    </reaction>
</comment>
<keyword evidence="7 9" id="KW-0456">Lyase</keyword>
<dbReference type="PANTHER" id="PTHR43406:SF1">
    <property type="entry name" value="TRYPTOPHAN SYNTHASE ALPHA CHAIN, CHLOROPLASTIC"/>
    <property type="match status" value="1"/>
</dbReference>
<evidence type="ECO:0000313" key="12">
    <source>
        <dbReference type="Proteomes" id="UP000031488"/>
    </source>
</evidence>
<sequence>MTHSGPRTGTTLNAVAEAGRKAALIGYLPVGFPTVEGSVEAMVELVRNGVDIIEVGMPYSDPGMDGPVIQRAGETALDNGVRTSDIFTAVEAIASAGGTAVVMSYWNIVLQYGIDSFARDLASAGGGGIVTPDLIPDEAGPWLAASEKHKLDRIFLAAPSSTPERLARIVEHSSGFVYAASTMGVTGVRSEVDNHARELVSRLKEARAERACVGLGVSNREQAAEVAEYADGVIVGSALVRALDSEGVAGVGRLAAELAEGCA</sequence>
<comment type="pathway">
    <text evidence="2 9">Amino-acid biosynthesis; L-tryptophan biosynthesis; L-tryptophan from chorismate: step 5/5.</text>
</comment>
<dbReference type="InterPro" id="IPR002028">
    <property type="entry name" value="Trp_synthase_suA"/>
</dbReference>
<dbReference type="HAMAP" id="MF_00131">
    <property type="entry name" value="Trp_synth_alpha"/>
    <property type="match status" value="1"/>
</dbReference>
<comment type="function">
    <text evidence="1 9">The alpha subunit is responsible for the aldol cleavage of indoleglycerol phosphate to indole and glyceraldehyde 3-phosphate.</text>
</comment>
<dbReference type="Proteomes" id="UP000031488">
    <property type="component" value="Unassembled WGS sequence"/>
</dbReference>
<accession>A0A0B9A3Y6</accession>
<comment type="similarity">
    <text evidence="9 10">Belongs to the TrpA family.</text>
</comment>
<dbReference type="STRING" id="1703.BLSMQ_2174"/>
<evidence type="ECO:0000256" key="10">
    <source>
        <dbReference type="RuleBase" id="RU003662"/>
    </source>
</evidence>
<name>A0A0B9A3Y6_BRELN</name>
<evidence type="ECO:0000256" key="7">
    <source>
        <dbReference type="ARBA" id="ARBA00023239"/>
    </source>
</evidence>
<dbReference type="CDD" id="cd04724">
    <property type="entry name" value="Tryptophan_synthase_alpha"/>
    <property type="match status" value="1"/>
</dbReference>
<proteinExistence type="inferred from homology"/>
<evidence type="ECO:0000256" key="5">
    <source>
        <dbReference type="ARBA" id="ARBA00022822"/>
    </source>
</evidence>
<dbReference type="GO" id="GO:0005829">
    <property type="term" value="C:cytosol"/>
    <property type="evidence" value="ECO:0007669"/>
    <property type="project" value="TreeGrafter"/>
</dbReference>
<dbReference type="UniPathway" id="UPA00035">
    <property type="reaction ID" value="UER00044"/>
</dbReference>
<evidence type="ECO:0000256" key="3">
    <source>
        <dbReference type="ARBA" id="ARBA00011270"/>
    </source>
</evidence>
<keyword evidence="12" id="KW-1185">Reference proteome</keyword>
<gene>
    <name evidence="9" type="primary">trpA</name>
    <name evidence="11" type="ORF">AE0388_0906</name>
</gene>
<dbReference type="NCBIfam" id="TIGR00262">
    <property type="entry name" value="trpA"/>
    <property type="match status" value="1"/>
</dbReference>
<evidence type="ECO:0000313" key="11">
    <source>
        <dbReference type="EMBL" id="KHS53418.1"/>
    </source>
</evidence>
<dbReference type="OrthoDB" id="9804578at2"/>
<evidence type="ECO:0000256" key="8">
    <source>
        <dbReference type="ARBA" id="ARBA00049047"/>
    </source>
</evidence>
<evidence type="ECO:0000256" key="2">
    <source>
        <dbReference type="ARBA" id="ARBA00004733"/>
    </source>
</evidence>
<evidence type="ECO:0000256" key="6">
    <source>
        <dbReference type="ARBA" id="ARBA00023141"/>
    </source>
</evidence>
<dbReference type="EC" id="4.2.1.20" evidence="9"/>
<dbReference type="PATRIC" id="fig|1703.6.peg.789"/>
<dbReference type="Gene3D" id="3.20.20.70">
    <property type="entry name" value="Aldolase class I"/>
    <property type="match status" value="1"/>
</dbReference>
<dbReference type="InterPro" id="IPR018204">
    <property type="entry name" value="Trp_synthase_alpha_AS"/>
</dbReference>
<evidence type="ECO:0000256" key="1">
    <source>
        <dbReference type="ARBA" id="ARBA00003365"/>
    </source>
</evidence>
<evidence type="ECO:0000256" key="4">
    <source>
        <dbReference type="ARBA" id="ARBA00022605"/>
    </source>
</evidence>
<dbReference type="InterPro" id="IPR013785">
    <property type="entry name" value="Aldolase_TIM"/>
</dbReference>
<keyword evidence="4 9" id="KW-0028">Amino-acid biosynthesis</keyword>
<dbReference type="SUPFAM" id="SSF51366">
    <property type="entry name" value="Ribulose-phoshate binding barrel"/>
    <property type="match status" value="1"/>
</dbReference>
<dbReference type="GO" id="GO:0004834">
    <property type="term" value="F:tryptophan synthase activity"/>
    <property type="evidence" value="ECO:0007669"/>
    <property type="project" value="UniProtKB-UniRule"/>
</dbReference>
<dbReference type="EMBL" id="JTJZ01000015">
    <property type="protein sequence ID" value="KHS53418.1"/>
    <property type="molecule type" value="Genomic_DNA"/>
</dbReference>
<comment type="caution">
    <text evidence="11">The sequence shown here is derived from an EMBL/GenBank/DDBJ whole genome shotgun (WGS) entry which is preliminary data.</text>
</comment>
<keyword evidence="5 9" id="KW-0822">Tryptophan biosynthesis</keyword>
<evidence type="ECO:0000256" key="9">
    <source>
        <dbReference type="HAMAP-Rule" id="MF_00131"/>
    </source>
</evidence>
<feature type="active site" description="Proton acceptor" evidence="9">
    <location>
        <position position="54"/>
    </location>
</feature>
<reference evidence="11 12" key="1">
    <citation type="submission" date="2014-11" db="EMBL/GenBank/DDBJ databases">
        <title>Draft Genome Sequence of Brevibacterium linens AE038-8.</title>
        <authorList>
            <person name="Maizel D."/>
            <person name="Utturkar S.M."/>
            <person name="Brown S.D."/>
            <person name="Ferrero M."/>
            <person name="Rosen B.P."/>
        </authorList>
    </citation>
    <scope>NUCLEOTIDE SEQUENCE [LARGE SCALE GENOMIC DNA]</scope>
    <source>
        <strain evidence="11 12">AE038-8</strain>
    </source>
</reference>
<dbReference type="PANTHER" id="PTHR43406">
    <property type="entry name" value="TRYPTOPHAN SYNTHASE, ALPHA CHAIN"/>
    <property type="match status" value="1"/>
</dbReference>
<dbReference type="AlphaFoldDB" id="A0A0B9A3Y6"/>
<comment type="subunit">
    <text evidence="3 9">Tetramer of two alpha and two beta chains.</text>
</comment>